<evidence type="ECO:0000313" key="1">
    <source>
        <dbReference type="EMBL" id="EHL16182.1"/>
    </source>
</evidence>
<evidence type="ECO:0000313" key="2">
    <source>
        <dbReference type="Proteomes" id="UP000006437"/>
    </source>
</evidence>
<protein>
    <submittedName>
        <fullName evidence="1">Uncharacterized protein</fullName>
    </submittedName>
</protein>
<proteinExistence type="predicted"/>
<dbReference type="RefSeq" id="WP_009525668.1">
    <property type="nucleotide sequence ID" value="NZ_JBQNBP010000005.1"/>
</dbReference>
<accession>G9WZ37</accession>
<sequence>MFNNNLKNEALKIHEDIVKKYNDSYSNMLENSEKLYVIRKKSIELINLVEMVINSIAHTPKEFDTNIGKIVKDISQFRETEEYVQEAYKKTVKVAENIGKNTAFALGIASMAPNAFMAMATTFGTASTGTAISALSGAAAQKAAIAWIGRTFAGFLVKEGAGMLVGNMFLGLIGPIGWGIGVIGISRSIFSLSEDNKKIADEAVKEAKEILKLKESLDETNETIRDFITKTNDLYNNLSSQKNMILSFMNLDYNIIDDNEKLFLGTLVNNTLSLSALLNKNIGN</sequence>
<gene>
    <name evidence="1" type="ORF">HMPREF9629_01438</name>
</gene>
<dbReference type="EMBL" id="AFZE01000005">
    <property type="protein sequence ID" value="EHL16182.1"/>
    <property type="molecule type" value="Genomic_DNA"/>
</dbReference>
<comment type="caution">
    <text evidence="1">The sequence shown here is derived from an EMBL/GenBank/DDBJ whole genome shotgun (WGS) entry which is preliminary data.</text>
</comment>
<name>G9WZ37_9FIRM</name>
<dbReference type="AlphaFoldDB" id="G9WZ37"/>
<dbReference type="Proteomes" id="UP000006437">
    <property type="component" value="Unassembled WGS sequence"/>
</dbReference>
<organism evidence="1 2">
    <name type="scientific">Peptoanaerobacter stomatis</name>
    <dbReference type="NCBI Taxonomy" id="796937"/>
    <lineage>
        <taxon>Bacteria</taxon>
        <taxon>Bacillati</taxon>
        <taxon>Bacillota</taxon>
        <taxon>Clostridia</taxon>
        <taxon>Peptostreptococcales</taxon>
        <taxon>Filifactoraceae</taxon>
        <taxon>Peptoanaerobacter</taxon>
    </lineage>
</organism>
<dbReference type="HOGENOM" id="CLU_044813_0_0_9"/>
<dbReference type="PATRIC" id="fig|796937.3.peg.633"/>
<reference evidence="1 2" key="1">
    <citation type="submission" date="2011-08" db="EMBL/GenBank/DDBJ databases">
        <title>The Genome Sequence of Eubacteriaceae bacterium ACC19a.</title>
        <authorList>
            <consortium name="The Broad Institute Genome Sequencing Platform"/>
            <person name="Earl A."/>
            <person name="Ward D."/>
            <person name="Feldgarden M."/>
            <person name="Gevers D."/>
            <person name="Sizova M."/>
            <person name="Hazen A."/>
            <person name="Epstein S."/>
            <person name="Young S.K."/>
            <person name="Zeng Q."/>
            <person name="Gargeya S."/>
            <person name="Fitzgerald M."/>
            <person name="Haas B."/>
            <person name="Abouelleil A."/>
            <person name="Alvarado L."/>
            <person name="Arachchi H.M."/>
            <person name="Berlin A."/>
            <person name="Brown A."/>
            <person name="Chapman S.B."/>
            <person name="Chen Z."/>
            <person name="Dunbar C."/>
            <person name="Freedman E."/>
            <person name="Gearin G."/>
            <person name="Gellesch M."/>
            <person name="Goldberg J."/>
            <person name="Griggs A."/>
            <person name="Gujja S."/>
            <person name="Heiman D."/>
            <person name="Howarth C."/>
            <person name="Larson L."/>
            <person name="Lui A."/>
            <person name="MacDonald P.J.P."/>
            <person name="Montmayeur A."/>
            <person name="Murphy C."/>
            <person name="Neiman D."/>
            <person name="Pearson M."/>
            <person name="Priest M."/>
            <person name="Roberts A."/>
            <person name="Saif S."/>
            <person name="Shea T."/>
            <person name="Shenoy N."/>
            <person name="Sisk P."/>
            <person name="Stolte C."/>
            <person name="Sykes S."/>
            <person name="Wortman J."/>
            <person name="Nusbaum C."/>
            <person name="Birren B."/>
        </authorList>
    </citation>
    <scope>NUCLEOTIDE SEQUENCE [LARGE SCALE GENOMIC DNA]</scope>
    <source>
        <strain evidence="1 2">ACC19a</strain>
    </source>
</reference>
<dbReference type="BioCyc" id="EBAC796937-HMP:GMGH-1443-MONOMER"/>